<evidence type="ECO:0000313" key="2">
    <source>
        <dbReference type="EMBL" id="KIA75699.1"/>
    </source>
</evidence>
<reference evidence="2 3" key="1">
    <citation type="submission" date="2014-11" db="EMBL/GenBank/DDBJ databases">
        <title>Genomics derived discovery of secondary metabolites biosynthetic gene clusters in Aspergillus ustus.</title>
        <authorList>
            <person name="Pi B."/>
            <person name="Dai F."/>
            <person name="Song X."/>
            <person name="Zhu C."/>
            <person name="Li H."/>
            <person name="Yu D."/>
        </authorList>
    </citation>
    <scope>NUCLEOTIDE SEQUENCE [LARGE SCALE GENOMIC DNA]</scope>
    <source>
        <strain evidence="2 3">3.3904</strain>
    </source>
</reference>
<keyword evidence="1" id="KW-0812">Transmembrane</keyword>
<name>A0A0C1EGB3_ASPUT</name>
<sequence length="182" mass="20891">MRVDHVLSKIFIARHGPNRNRLAWPVAELAPARPQAYRVSLRISSFNLTSTTTKTTNHDPAMKPKLSTLALSLFTLILMAIGIAWLSNRGPHIMSETEAEECVDCVHYARRIDGMIQKMDHVPVRGNPQFFRYALDKSCRGHLLSTGHCRNYRREFRKDVTRFMDQIGQDQYEACVAIKYCL</sequence>
<protein>
    <recommendedName>
        <fullName evidence="4">Saposin B-type domain-containing protein</fullName>
    </recommendedName>
</protein>
<evidence type="ECO:0000256" key="1">
    <source>
        <dbReference type="SAM" id="Phobius"/>
    </source>
</evidence>
<feature type="transmembrane region" description="Helical" evidence="1">
    <location>
        <begin position="66"/>
        <end position="86"/>
    </location>
</feature>
<dbReference type="Proteomes" id="UP000053475">
    <property type="component" value="Unassembled WGS sequence"/>
</dbReference>
<accession>A0A0C1EGB3</accession>
<comment type="caution">
    <text evidence="2">The sequence shown here is derived from an EMBL/GenBank/DDBJ whole genome shotgun (WGS) entry which is preliminary data.</text>
</comment>
<dbReference type="EMBL" id="JOMC01000058">
    <property type="protein sequence ID" value="KIA75699.1"/>
    <property type="molecule type" value="Genomic_DNA"/>
</dbReference>
<evidence type="ECO:0000313" key="3">
    <source>
        <dbReference type="Proteomes" id="UP000053475"/>
    </source>
</evidence>
<keyword evidence="1" id="KW-0472">Membrane</keyword>
<dbReference type="AlphaFoldDB" id="A0A0C1EGB3"/>
<keyword evidence="1" id="KW-1133">Transmembrane helix</keyword>
<proteinExistence type="predicted"/>
<organism evidence="2 3">
    <name type="scientific">Aspergillus ustus</name>
    <dbReference type="NCBI Taxonomy" id="40382"/>
    <lineage>
        <taxon>Eukaryota</taxon>
        <taxon>Fungi</taxon>
        <taxon>Dikarya</taxon>
        <taxon>Ascomycota</taxon>
        <taxon>Pezizomycotina</taxon>
        <taxon>Eurotiomycetes</taxon>
        <taxon>Eurotiomycetidae</taxon>
        <taxon>Eurotiales</taxon>
        <taxon>Aspergillaceae</taxon>
        <taxon>Aspergillus</taxon>
        <taxon>Aspergillus subgen. Nidulantes</taxon>
    </lineage>
</organism>
<gene>
    <name evidence="2" type="ORF">HK57_00515</name>
</gene>
<evidence type="ECO:0008006" key="4">
    <source>
        <dbReference type="Google" id="ProtNLM"/>
    </source>
</evidence>
<keyword evidence="3" id="KW-1185">Reference proteome</keyword>